<feature type="region of interest" description="Disordered" evidence="1">
    <location>
        <begin position="1"/>
        <end position="23"/>
    </location>
</feature>
<evidence type="ECO:0000256" key="1">
    <source>
        <dbReference type="SAM" id="MobiDB-lite"/>
    </source>
</evidence>
<comment type="caution">
    <text evidence="2">The sequence shown here is derived from an EMBL/GenBank/DDBJ whole genome shotgun (WGS) entry which is preliminary data.</text>
</comment>
<feature type="region of interest" description="Disordered" evidence="1">
    <location>
        <begin position="143"/>
        <end position="194"/>
    </location>
</feature>
<dbReference type="Proteomes" id="UP000193560">
    <property type="component" value="Unassembled WGS sequence"/>
</dbReference>
<feature type="compositionally biased region" description="Polar residues" evidence="1">
    <location>
        <begin position="172"/>
        <end position="187"/>
    </location>
</feature>
<sequence length="228" mass="25505">MNMLQDYPAQVQPKSSSTRQPPIVVDTEEASNILMTLANQQTSDSATGLSQQKQQDGDSDILSGHLIGTKKAQGQQQHQNNHTNHSSITAPFKASFCIIDRGRSDPIMLLAAAAAAIDSSNIHERPKKYHGRSYKRREIVIQRRSTDESARRHVSHDIDDDEDSTQQDHFTHSGNGTHDNHITNENGSGALDQQRHDPSYALQYLSMVRSKGMKNEDFLTNSFHFDLL</sequence>
<dbReference type="EMBL" id="MCGE01000008">
    <property type="protein sequence ID" value="ORZ18657.1"/>
    <property type="molecule type" value="Genomic_DNA"/>
</dbReference>
<evidence type="ECO:0000313" key="3">
    <source>
        <dbReference type="Proteomes" id="UP000193560"/>
    </source>
</evidence>
<dbReference type="OrthoDB" id="2290708at2759"/>
<dbReference type="STRING" id="90262.A0A1X2ILL8"/>
<name>A0A1X2ILL8_9FUNG</name>
<evidence type="ECO:0000313" key="2">
    <source>
        <dbReference type="EMBL" id="ORZ18657.1"/>
    </source>
</evidence>
<gene>
    <name evidence="2" type="ORF">BCR42DRAFT_230711</name>
</gene>
<reference evidence="2 3" key="1">
    <citation type="submission" date="2016-07" db="EMBL/GenBank/DDBJ databases">
        <title>Pervasive Adenine N6-methylation of Active Genes in Fungi.</title>
        <authorList>
            <consortium name="DOE Joint Genome Institute"/>
            <person name="Mondo S.J."/>
            <person name="Dannebaum R.O."/>
            <person name="Kuo R.C."/>
            <person name="Labutti K."/>
            <person name="Haridas S."/>
            <person name="Kuo A."/>
            <person name="Salamov A."/>
            <person name="Ahrendt S.R."/>
            <person name="Lipzen A."/>
            <person name="Sullivan W."/>
            <person name="Andreopoulos W.B."/>
            <person name="Clum A."/>
            <person name="Lindquist E."/>
            <person name="Daum C."/>
            <person name="Ramamoorthy G.K."/>
            <person name="Gryganskyi A."/>
            <person name="Culley D."/>
            <person name="Magnuson J.K."/>
            <person name="James T.Y."/>
            <person name="O'Malley M.A."/>
            <person name="Stajich J.E."/>
            <person name="Spatafora J.W."/>
            <person name="Visel A."/>
            <person name="Grigoriev I.V."/>
        </authorList>
    </citation>
    <scope>NUCLEOTIDE SEQUENCE [LARGE SCALE GENOMIC DNA]</scope>
    <source>
        <strain evidence="2 3">NRRL 1336</strain>
    </source>
</reference>
<feature type="compositionally biased region" description="Polar residues" evidence="1">
    <location>
        <begin position="41"/>
        <end position="54"/>
    </location>
</feature>
<accession>A0A1X2ILL8</accession>
<dbReference type="AlphaFoldDB" id="A0A1X2ILL8"/>
<proteinExistence type="predicted"/>
<keyword evidence="3" id="KW-1185">Reference proteome</keyword>
<organism evidence="2 3">
    <name type="scientific">Absidia repens</name>
    <dbReference type="NCBI Taxonomy" id="90262"/>
    <lineage>
        <taxon>Eukaryota</taxon>
        <taxon>Fungi</taxon>
        <taxon>Fungi incertae sedis</taxon>
        <taxon>Mucoromycota</taxon>
        <taxon>Mucoromycotina</taxon>
        <taxon>Mucoromycetes</taxon>
        <taxon>Mucorales</taxon>
        <taxon>Cunninghamellaceae</taxon>
        <taxon>Absidia</taxon>
    </lineage>
</organism>
<protein>
    <submittedName>
        <fullName evidence="2">Uncharacterized protein</fullName>
    </submittedName>
</protein>
<feature type="compositionally biased region" description="Basic and acidic residues" evidence="1">
    <location>
        <begin position="143"/>
        <end position="157"/>
    </location>
</feature>
<feature type="region of interest" description="Disordered" evidence="1">
    <location>
        <begin position="41"/>
        <end position="63"/>
    </location>
</feature>